<dbReference type="AlphaFoldDB" id="B4LHV3"/>
<protein>
    <submittedName>
        <fullName evidence="2">Uncharacterized protein</fullName>
    </submittedName>
</protein>
<accession>B4LHV3</accession>
<dbReference type="KEGG" id="dvi:6624131"/>
<feature type="region of interest" description="Disordered" evidence="1">
    <location>
        <begin position="94"/>
        <end position="116"/>
    </location>
</feature>
<gene>
    <name evidence="2" type="primary">Dvir\GJ11405</name>
    <name evidence="2" type="ORF">Dvir_GJ11405</name>
</gene>
<dbReference type="Proteomes" id="UP000008792">
    <property type="component" value="Unassembled WGS sequence"/>
</dbReference>
<name>B4LHV3_DROVI</name>
<keyword evidence="3" id="KW-1185">Reference proteome</keyword>
<proteinExistence type="predicted"/>
<dbReference type="HOGENOM" id="CLU_1176504_0_0_1"/>
<dbReference type="OrthoDB" id="7872817at2759"/>
<evidence type="ECO:0000313" key="2">
    <source>
        <dbReference type="EMBL" id="EDW70678.2"/>
    </source>
</evidence>
<dbReference type="InParanoid" id="B4LHV3"/>
<organism evidence="2 3">
    <name type="scientific">Drosophila virilis</name>
    <name type="common">Fruit fly</name>
    <dbReference type="NCBI Taxonomy" id="7244"/>
    <lineage>
        <taxon>Eukaryota</taxon>
        <taxon>Metazoa</taxon>
        <taxon>Ecdysozoa</taxon>
        <taxon>Arthropoda</taxon>
        <taxon>Hexapoda</taxon>
        <taxon>Insecta</taxon>
        <taxon>Pterygota</taxon>
        <taxon>Neoptera</taxon>
        <taxon>Endopterygota</taxon>
        <taxon>Diptera</taxon>
        <taxon>Brachycera</taxon>
        <taxon>Muscomorpha</taxon>
        <taxon>Ephydroidea</taxon>
        <taxon>Drosophilidae</taxon>
        <taxon>Drosophila</taxon>
    </lineage>
</organism>
<evidence type="ECO:0000256" key="1">
    <source>
        <dbReference type="SAM" id="MobiDB-lite"/>
    </source>
</evidence>
<evidence type="ECO:0000313" key="3">
    <source>
        <dbReference type="Proteomes" id="UP000008792"/>
    </source>
</evidence>
<sequence length="216" mass="24278">MDNFNVPKKINRNVMKALSVLERKYSISAFVPAQSIVRQVEYQMRRSKKMKNMEDYVMRSLCTLTHLGILARTGTSDYALRQSLRFPNGVSAIPWQTPHSPEKRSRRNIKGSKSELVRSIAKARSKPRAVIKPVRRSSRQAGSKAKACEALLMQNADLCAEPRSSDDIAQDAGILSNEATFEAQNDCTTGTSSNSLIRNERWDFNPPLPITDSSYL</sequence>
<reference evidence="2 3" key="1">
    <citation type="journal article" date="2007" name="Nature">
        <title>Evolution of genes and genomes on the Drosophila phylogeny.</title>
        <authorList>
            <consortium name="Drosophila 12 Genomes Consortium"/>
            <person name="Clark A.G."/>
            <person name="Eisen M.B."/>
            <person name="Smith D.R."/>
            <person name="Bergman C.M."/>
            <person name="Oliver B."/>
            <person name="Markow T.A."/>
            <person name="Kaufman T.C."/>
            <person name="Kellis M."/>
            <person name="Gelbart W."/>
            <person name="Iyer V.N."/>
            <person name="Pollard D.A."/>
            <person name="Sackton T.B."/>
            <person name="Larracuente A.M."/>
            <person name="Singh N.D."/>
            <person name="Abad J.P."/>
            <person name="Abt D.N."/>
            <person name="Adryan B."/>
            <person name="Aguade M."/>
            <person name="Akashi H."/>
            <person name="Anderson W.W."/>
            <person name="Aquadro C.F."/>
            <person name="Ardell D.H."/>
            <person name="Arguello R."/>
            <person name="Artieri C.G."/>
            <person name="Barbash D.A."/>
            <person name="Barker D."/>
            <person name="Barsanti P."/>
            <person name="Batterham P."/>
            <person name="Batzoglou S."/>
            <person name="Begun D."/>
            <person name="Bhutkar A."/>
            <person name="Blanco E."/>
            <person name="Bosak S.A."/>
            <person name="Bradley R.K."/>
            <person name="Brand A.D."/>
            <person name="Brent M.R."/>
            <person name="Brooks A.N."/>
            <person name="Brown R.H."/>
            <person name="Butlin R.K."/>
            <person name="Caggese C."/>
            <person name="Calvi B.R."/>
            <person name="Bernardo de Carvalho A."/>
            <person name="Caspi A."/>
            <person name="Castrezana S."/>
            <person name="Celniker S.E."/>
            <person name="Chang J.L."/>
            <person name="Chapple C."/>
            <person name="Chatterji S."/>
            <person name="Chinwalla A."/>
            <person name="Civetta A."/>
            <person name="Clifton S.W."/>
            <person name="Comeron J.M."/>
            <person name="Costello J.C."/>
            <person name="Coyne J.A."/>
            <person name="Daub J."/>
            <person name="David R.G."/>
            <person name="Delcher A.L."/>
            <person name="Delehaunty K."/>
            <person name="Do C.B."/>
            <person name="Ebling H."/>
            <person name="Edwards K."/>
            <person name="Eickbush T."/>
            <person name="Evans J.D."/>
            <person name="Filipski A."/>
            <person name="Findeiss S."/>
            <person name="Freyhult E."/>
            <person name="Fulton L."/>
            <person name="Fulton R."/>
            <person name="Garcia A.C."/>
            <person name="Gardiner A."/>
            <person name="Garfield D.A."/>
            <person name="Garvin B.E."/>
            <person name="Gibson G."/>
            <person name="Gilbert D."/>
            <person name="Gnerre S."/>
            <person name="Godfrey J."/>
            <person name="Good R."/>
            <person name="Gotea V."/>
            <person name="Gravely B."/>
            <person name="Greenberg A.J."/>
            <person name="Griffiths-Jones S."/>
            <person name="Gross S."/>
            <person name="Guigo R."/>
            <person name="Gustafson E.A."/>
            <person name="Haerty W."/>
            <person name="Hahn M.W."/>
            <person name="Halligan D.L."/>
            <person name="Halpern A.L."/>
            <person name="Halter G.M."/>
            <person name="Han M.V."/>
            <person name="Heger A."/>
            <person name="Hillier L."/>
            <person name="Hinrichs A.S."/>
            <person name="Holmes I."/>
            <person name="Hoskins R.A."/>
            <person name="Hubisz M.J."/>
            <person name="Hultmark D."/>
            <person name="Huntley M.A."/>
            <person name="Jaffe D.B."/>
            <person name="Jagadeeshan S."/>
            <person name="Jeck W.R."/>
            <person name="Johnson J."/>
            <person name="Jones C.D."/>
            <person name="Jordan W.C."/>
            <person name="Karpen G.H."/>
            <person name="Kataoka E."/>
            <person name="Keightley P.D."/>
            <person name="Kheradpour P."/>
            <person name="Kirkness E.F."/>
            <person name="Koerich L.B."/>
            <person name="Kristiansen K."/>
            <person name="Kudrna D."/>
            <person name="Kulathinal R.J."/>
            <person name="Kumar S."/>
            <person name="Kwok R."/>
            <person name="Lander E."/>
            <person name="Langley C.H."/>
            <person name="Lapoint R."/>
            <person name="Lazzaro B.P."/>
            <person name="Lee S.J."/>
            <person name="Levesque L."/>
            <person name="Li R."/>
            <person name="Lin C.F."/>
            <person name="Lin M.F."/>
            <person name="Lindblad-Toh K."/>
            <person name="Llopart A."/>
            <person name="Long M."/>
            <person name="Low L."/>
            <person name="Lozovsky E."/>
            <person name="Lu J."/>
            <person name="Luo M."/>
            <person name="Machado C.A."/>
            <person name="Makalowski W."/>
            <person name="Marzo M."/>
            <person name="Matsuda M."/>
            <person name="Matzkin L."/>
            <person name="McAllister B."/>
            <person name="McBride C.S."/>
            <person name="McKernan B."/>
            <person name="McKernan K."/>
            <person name="Mendez-Lago M."/>
            <person name="Minx P."/>
            <person name="Mollenhauer M.U."/>
            <person name="Montooth K."/>
            <person name="Mount S.M."/>
            <person name="Mu X."/>
            <person name="Myers E."/>
            <person name="Negre B."/>
            <person name="Newfeld S."/>
            <person name="Nielsen R."/>
            <person name="Noor M.A."/>
            <person name="O'Grady P."/>
            <person name="Pachter L."/>
            <person name="Papaceit M."/>
            <person name="Parisi M.J."/>
            <person name="Parisi M."/>
            <person name="Parts L."/>
            <person name="Pedersen J.S."/>
            <person name="Pesole G."/>
            <person name="Phillippy A.M."/>
            <person name="Ponting C.P."/>
            <person name="Pop M."/>
            <person name="Porcelli D."/>
            <person name="Powell J.R."/>
            <person name="Prohaska S."/>
            <person name="Pruitt K."/>
            <person name="Puig M."/>
            <person name="Quesneville H."/>
            <person name="Ram K.R."/>
            <person name="Rand D."/>
            <person name="Rasmussen M.D."/>
            <person name="Reed L.K."/>
            <person name="Reenan R."/>
            <person name="Reily A."/>
            <person name="Remington K.A."/>
            <person name="Rieger T.T."/>
            <person name="Ritchie M.G."/>
            <person name="Robin C."/>
            <person name="Rogers Y.H."/>
            <person name="Rohde C."/>
            <person name="Rozas J."/>
            <person name="Rubenfield M.J."/>
            <person name="Ruiz A."/>
            <person name="Russo S."/>
            <person name="Salzberg S.L."/>
            <person name="Sanchez-Gracia A."/>
            <person name="Saranga D.J."/>
            <person name="Sato H."/>
            <person name="Schaeffer S.W."/>
            <person name="Schatz M.C."/>
            <person name="Schlenke T."/>
            <person name="Schwartz R."/>
            <person name="Segarra C."/>
            <person name="Singh R.S."/>
            <person name="Sirot L."/>
            <person name="Sirota M."/>
            <person name="Sisneros N.B."/>
            <person name="Smith C.D."/>
            <person name="Smith T.F."/>
            <person name="Spieth J."/>
            <person name="Stage D.E."/>
            <person name="Stark A."/>
            <person name="Stephan W."/>
            <person name="Strausberg R.L."/>
            <person name="Strempel S."/>
            <person name="Sturgill D."/>
            <person name="Sutton G."/>
            <person name="Sutton G.G."/>
            <person name="Tao W."/>
            <person name="Teichmann S."/>
            <person name="Tobari Y.N."/>
            <person name="Tomimura Y."/>
            <person name="Tsolas J.M."/>
            <person name="Valente V.L."/>
            <person name="Venter E."/>
            <person name="Venter J.C."/>
            <person name="Vicario S."/>
            <person name="Vieira F.G."/>
            <person name="Vilella A.J."/>
            <person name="Villasante A."/>
            <person name="Walenz B."/>
            <person name="Wang J."/>
            <person name="Wasserman M."/>
            <person name="Watts T."/>
            <person name="Wilson D."/>
            <person name="Wilson R.K."/>
            <person name="Wing R.A."/>
            <person name="Wolfner M.F."/>
            <person name="Wong A."/>
            <person name="Wong G.K."/>
            <person name="Wu C.I."/>
            <person name="Wu G."/>
            <person name="Yamamoto D."/>
            <person name="Yang H.P."/>
            <person name="Yang S.P."/>
            <person name="Yorke J.A."/>
            <person name="Yoshida K."/>
            <person name="Zdobnov E."/>
            <person name="Zhang P."/>
            <person name="Zhang Y."/>
            <person name="Zimin A.V."/>
            <person name="Baldwin J."/>
            <person name="Abdouelleil A."/>
            <person name="Abdulkadir J."/>
            <person name="Abebe A."/>
            <person name="Abera B."/>
            <person name="Abreu J."/>
            <person name="Acer S.C."/>
            <person name="Aftuck L."/>
            <person name="Alexander A."/>
            <person name="An P."/>
            <person name="Anderson E."/>
            <person name="Anderson S."/>
            <person name="Arachi H."/>
            <person name="Azer M."/>
            <person name="Bachantsang P."/>
            <person name="Barry A."/>
            <person name="Bayul T."/>
            <person name="Berlin A."/>
            <person name="Bessette D."/>
            <person name="Bloom T."/>
            <person name="Blye J."/>
            <person name="Boguslavskiy L."/>
            <person name="Bonnet C."/>
            <person name="Boukhgalter B."/>
            <person name="Bourzgui I."/>
            <person name="Brown A."/>
            <person name="Cahill P."/>
            <person name="Channer S."/>
            <person name="Cheshatsang Y."/>
            <person name="Chuda L."/>
            <person name="Citroen M."/>
            <person name="Collymore A."/>
            <person name="Cooke P."/>
            <person name="Costello M."/>
            <person name="D'Aco K."/>
            <person name="Daza R."/>
            <person name="De Haan G."/>
            <person name="DeGray S."/>
            <person name="DeMaso C."/>
            <person name="Dhargay N."/>
            <person name="Dooley K."/>
            <person name="Dooley E."/>
            <person name="Doricent M."/>
            <person name="Dorje P."/>
            <person name="Dorjee K."/>
            <person name="Dupes A."/>
            <person name="Elong R."/>
            <person name="Falk J."/>
            <person name="Farina A."/>
            <person name="Faro S."/>
            <person name="Ferguson D."/>
            <person name="Fisher S."/>
            <person name="Foley C.D."/>
            <person name="Franke A."/>
            <person name="Friedrich D."/>
            <person name="Gadbois L."/>
            <person name="Gearin G."/>
            <person name="Gearin C.R."/>
            <person name="Giannoukos G."/>
            <person name="Goode T."/>
            <person name="Graham J."/>
            <person name="Grandbois E."/>
            <person name="Grewal S."/>
            <person name="Gyaltsen K."/>
            <person name="Hafez N."/>
            <person name="Hagos B."/>
            <person name="Hall J."/>
            <person name="Henson C."/>
            <person name="Hollinger A."/>
            <person name="Honan T."/>
            <person name="Huard M.D."/>
            <person name="Hughes L."/>
            <person name="Hurhula B."/>
            <person name="Husby M.E."/>
            <person name="Kamat A."/>
            <person name="Kanga B."/>
            <person name="Kashin S."/>
            <person name="Khazanovich D."/>
            <person name="Kisner P."/>
            <person name="Lance K."/>
            <person name="Lara M."/>
            <person name="Lee W."/>
            <person name="Lennon N."/>
            <person name="Letendre F."/>
            <person name="LeVine R."/>
            <person name="Lipovsky A."/>
            <person name="Liu X."/>
            <person name="Liu J."/>
            <person name="Liu S."/>
            <person name="Lokyitsang T."/>
            <person name="Lokyitsang Y."/>
            <person name="Lubonja R."/>
            <person name="Lui A."/>
            <person name="MacDonald P."/>
            <person name="Magnisalis V."/>
            <person name="Maru K."/>
            <person name="Matthews C."/>
            <person name="McCusker W."/>
            <person name="McDonough S."/>
            <person name="Mehta T."/>
            <person name="Meldrim J."/>
            <person name="Meneus L."/>
            <person name="Mihai O."/>
            <person name="Mihalev A."/>
            <person name="Mihova T."/>
            <person name="Mittelman R."/>
            <person name="Mlenga V."/>
            <person name="Montmayeur A."/>
            <person name="Mulrain L."/>
            <person name="Navidi A."/>
            <person name="Naylor J."/>
            <person name="Negash T."/>
            <person name="Nguyen T."/>
            <person name="Nguyen N."/>
            <person name="Nicol R."/>
            <person name="Norbu C."/>
            <person name="Norbu N."/>
            <person name="Novod N."/>
            <person name="O'Neill B."/>
            <person name="Osman S."/>
            <person name="Markiewicz E."/>
            <person name="Oyono O.L."/>
            <person name="Patti C."/>
            <person name="Phunkhang P."/>
            <person name="Pierre F."/>
            <person name="Priest M."/>
            <person name="Raghuraman S."/>
            <person name="Rege F."/>
            <person name="Reyes R."/>
            <person name="Rise C."/>
            <person name="Rogov P."/>
            <person name="Ross K."/>
            <person name="Ryan E."/>
            <person name="Settipalli S."/>
            <person name="Shea T."/>
            <person name="Sherpa N."/>
            <person name="Shi L."/>
            <person name="Shih D."/>
            <person name="Sparrow T."/>
            <person name="Spaulding J."/>
            <person name="Stalker J."/>
            <person name="Stange-Thomann N."/>
            <person name="Stavropoulos S."/>
            <person name="Stone C."/>
            <person name="Strader C."/>
            <person name="Tesfaye S."/>
            <person name="Thomson T."/>
            <person name="Thoulutsang Y."/>
            <person name="Thoulutsang D."/>
            <person name="Topham K."/>
            <person name="Topping I."/>
            <person name="Tsamla T."/>
            <person name="Vassiliev H."/>
            <person name="Vo A."/>
            <person name="Wangchuk T."/>
            <person name="Wangdi T."/>
            <person name="Weiand M."/>
            <person name="Wilkinson J."/>
            <person name="Wilson A."/>
            <person name="Yadav S."/>
            <person name="Young G."/>
            <person name="Yu Q."/>
            <person name="Zembek L."/>
            <person name="Zhong D."/>
            <person name="Zimmer A."/>
            <person name="Zwirko Z."/>
            <person name="Jaffe D.B."/>
            <person name="Alvarez P."/>
            <person name="Brockman W."/>
            <person name="Butler J."/>
            <person name="Chin C."/>
            <person name="Gnerre S."/>
            <person name="Grabherr M."/>
            <person name="Kleber M."/>
            <person name="Mauceli E."/>
            <person name="MacCallum I."/>
        </authorList>
    </citation>
    <scope>NUCLEOTIDE SEQUENCE [LARGE SCALE GENOMIC DNA]</scope>
    <source>
        <strain evidence="3">Tucson 15010-1051.87</strain>
    </source>
</reference>
<dbReference type="EMBL" id="CH940647">
    <property type="protein sequence ID" value="EDW70678.2"/>
    <property type="molecule type" value="Genomic_DNA"/>
</dbReference>